<proteinExistence type="predicted"/>
<sequence length="44" mass="4893">MRIDNSKIVVIIGFSAILRKSFSTGCNCCNDRELGYSAITYFGK</sequence>
<accession>A0A8S5Q8A3</accession>
<protein>
    <submittedName>
        <fullName evidence="1">Uncharacterized protein</fullName>
    </submittedName>
</protein>
<name>A0A8S5Q8A3_9CAUD</name>
<organism evidence="1">
    <name type="scientific">Myoviridae sp. ctAca11</name>
    <dbReference type="NCBI Taxonomy" id="2825043"/>
    <lineage>
        <taxon>Viruses</taxon>
        <taxon>Duplodnaviria</taxon>
        <taxon>Heunggongvirae</taxon>
        <taxon>Uroviricota</taxon>
        <taxon>Caudoviricetes</taxon>
    </lineage>
</organism>
<dbReference type="EMBL" id="BK015590">
    <property type="protein sequence ID" value="DAE14724.1"/>
    <property type="molecule type" value="Genomic_DNA"/>
</dbReference>
<reference evidence="1" key="1">
    <citation type="journal article" date="2021" name="Proc. Natl. Acad. Sci. U.S.A.">
        <title>A Catalog of Tens of Thousands of Viruses from Human Metagenomes Reveals Hidden Associations with Chronic Diseases.</title>
        <authorList>
            <person name="Tisza M.J."/>
            <person name="Buck C.B."/>
        </authorList>
    </citation>
    <scope>NUCLEOTIDE SEQUENCE</scope>
    <source>
        <strain evidence="1">CtAca11</strain>
    </source>
</reference>
<evidence type="ECO:0000313" key="1">
    <source>
        <dbReference type="EMBL" id="DAE14724.1"/>
    </source>
</evidence>